<feature type="compositionally biased region" description="Basic and acidic residues" evidence="1">
    <location>
        <begin position="1"/>
        <end position="17"/>
    </location>
</feature>
<evidence type="ECO:0000313" key="2">
    <source>
        <dbReference type="EMBL" id="MDT8758111.1"/>
    </source>
</evidence>
<protein>
    <submittedName>
        <fullName evidence="2">Uncharacterized protein</fullName>
    </submittedName>
</protein>
<gene>
    <name evidence="2" type="ORF">MZO42_05320</name>
</gene>
<evidence type="ECO:0000256" key="1">
    <source>
        <dbReference type="SAM" id="MobiDB-lite"/>
    </source>
</evidence>
<feature type="compositionally biased region" description="Acidic residues" evidence="1">
    <location>
        <begin position="38"/>
        <end position="53"/>
    </location>
</feature>
<dbReference type="EMBL" id="JALMLT010000001">
    <property type="protein sequence ID" value="MDT8758111.1"/>
    <property type="molecule type" value="Genomic_DNA"/>
</dbReference>
<feature type="region of interest" description="Disordered" evidence="1">
    <location>
        <begin position="1"/>
        <end position="71"/>
    </location>
</feature>
<organism evidence="2">
    <name type="scientific">Sphingomonas psychrotolerans</name>
    <dbReference type="NCBI Taxonomy" id="1327635"/>
    <lineage>
        <taxon>Bacteria</taxon>
        <taxon>Pseudomonadati</taxon>
        <taxon>Pseudomonadota</taxon>
        <taxon>Alphaproteobacteria</taxon>
        <taxon>Sphingomonadales</taxon>
        <taxon>Sphingomonadaceae</taxon>
        <taxon>Sphingomonas</taxon>
    </lineage>
</organism>
<comment type="caution">
    <text evidence="2">The sequence shown here is derived from an EMBL/GenBank/DDBJ whole genome shotgun (WGS) entry which is preliminary data.</text>
</comment>
<accession>A0ABU3N1J3</accession>
<sequence>MTSSKHDPTRPEDRPRDDLEDNPGIGQSKGLFATGGDPNDEAGENTVEGDVENDAGAQGQAPESKLGRTNA</sequence>
<proteinExistence type="predicted"/>
<name>A0ABU3N1J3_9SPHN</name>
<reference evidence="2" key="1">
    <citation type="submission" date="2022-04" db="EMBL/GenBank/DDBJ databases">
        <title>Tomato heritable bacteria conferring resistance against bacterial wilt.</title>
        <authorList>
            <person name="Yin J."/>
        </authorList>
    </citation>
    <scope>NUCLEOTIDE SEQUENCE</scope>
    <source>
        <strain evidence="2">Cra20</strain>
    </source>
</reference>